<evidence type="ECO:0000313" key="8">
    <source>
        <dbReference type="EMBL" id="CDR42470.1"/>
    </source>
</evidence>
<dbReference type="InterPro" id="IPR008417">
    <property type="entry name" value="BAP29/BAP31"/>
</dbReference>
<dbReference type="PANTHER" id="PTHR12701">
    <property type="entry name" value="BCR-ASSOCIATED PROTEIN, BAP"/>
    <property type="match status" value="1"/>
</dbReference>
<evidence type="ECO:0000256" key="6">
    <source>
        <dbReference type="SAM" id="Coils"/>
    </source>
</evidence>
<keyword evidence="5" id="KW-0813">Transport</keyword>
<sequence>MGILMTILFATLTTQMVLMTILVLPLPLRLRKSSFNVYSKLYDNKEFRTVYSVAGVVVTLLFIDALKSTWKLKTNDTYNLTQYRATYQHSSDVMARIFYAQRNVYISGAVVFFGFAIPTVFTIVRRLIKYEELARAMKDPKQVEAKIVELKDQLSKKTKEVEVFESQKKGLERSYDELADKLNSSETASDKKKD</sequence>
<evidence type="ECO:0000256" key="5">
    <source>
        <dbReference type="RuleBase" id="RU367026"/>
    </source>
</evidence>
<evidence type="ECO:0000259" key="7">
    <source>
        <dbReference type="Pfam" id="PF05529"/>
    </source>
</evidence>
<dbReference type="Pfam" id="PF05529">
    <property type="entry name" value="Bap31"/>
    <property type="match status" value="1"/>
</dbReference>
<evidence type="ECO:0000256" key="1">
    <source>
        <dbReference type="ARBA" id="ARBA00004141"/>
    </source>
</evidence>
<keyword evidence="5" id="KW-0256">Endoplasmic reticulum</keyword>
<organism evidence="8">
    <name type="scientific">Cyberlindnera fabianii</name>
    <name type="common">Yeast</name>
    <name type="synonym">Hansenula fabianii</name>
    <dbReference type="NCBI Taxonomy" id="36022"/>
    <lineage>
        <taxon>Eukaryota</taxon>
        <taxon>Fungi</taxon>
        <taxon>Dikarya</taxon>
        <taxon>Ascomycota</taxon>
        <taxon>Saccharomycotina</taxon>
        <taxon>Saccharomycetes</taxon>
        <taxon>Phaffomycetales</taxon>
        <taxon>Phaffomycetaceae</taxon>
        <taxon>Cyberlindnera</taxon>
    </lineage>
</organism>
<feature type="transmembrane region" description="Helical" evidence="5">
    <location>
        <begin position="49"/>
        <end position="66"/>
    </location>
</feature>
<evidence type="ECO:0000256" key="3">
    <source>
        <dbReference type="ARBA" id="ARBA00022989"/>
    </source>
</evidence>
<comment type="subcellular location">
    <subcellularLocation>
        <location evidence="5">Endoplasmic reticulum membrane</location>
        <topology evidence="5">Multi-pass membrane protein</topology>
    </subcellularLocation>
    <subcellularLocation>
        <location evidence="1">Membrane</location>
        <topology evidence="1">Multi-pass membrane protein</topology>
    </subcellularLocation>
</comment>
<reference evidence="8" key="1">
    <citation type="journal article" date="2014" name="Genome Announc.">
        <title>Genome sequence of the yeast Cyberlindnera fabianii (Hansenula fabianii).</title>
        <authorList>
            <person name="Freel K.C."/>
            <person name="Sarilar V."/>
            <person name="Neuveglise C."/>
            <person name="Devillers H."/>
            <person name="Friedrich A."/>
            <person name="Schacherer J."/>
        </authorList>
    </citation>
    <scope>NUCLEOTIDE SEQUENCE</scope>
    <source>
        <strain evidence="8">YJS4271</strain>
    </source>
</reference>
<dbReference type="EMBL" id="LK052894">
    <property type="protein sequence ID" value="CDR42470.1"/>
    <property type="molecule type" value="Genomic_DNA"/>
</dbReference>
<accession>A0A061B626</accession>
<comment type="similarity">
    <text evidence="5">Belongs to the BCAP29/BCAP31 family.</text>
</comment>
<dbReference type="GO" id="GO:0070973">
    <property type="term" value="P:protein localization to endoplasmic reticulum exit site"/>
    <property type="evidence" value="ECO:0007669"/>
    <property type="project" value="UniProtKB-UniRule"/>
</dbReference>
<proteinExistence type="inferred from homology"/>
<feature type="coiled-coil region" evidence="6">
    <location>
        <begin position="147"/>
        <end position="188"/>
    </location>
</feature>
<feature type="transmembrane region" description="Helical" evidence="5">
    <location>
        <begin position="6"/>
        <end position="28"/>
    </location>
</feature>
<gene>
    <name evidence="8" type="ORF">CYFA0S_09e04280g</name>
</gene>
<feature type="transmembrane region" description="Helical" evidence="5">
    <location>
        <begin position="104"/>
        <end position="128"/>
    </location>
</feature>
<keyword evidence="6" id="KW-0175">Coiled coil</keyword>
<dbReference type="VEuPathDB" id="FungiDB:BON22_2740"/>
<dbReference type="InterPro" id="IPR040463">
    <property type="entry name" value="BAP29/BAP31_N"/>
</dbReference>
<dbReference type="AlphaFoldDB" id="A0A061B626"/>
<evidence type="ECO:0000256" key="2">
    <source>
        <dbReference type="ARBA" id="ARBA00022692"/>
    </source>
</evidence>
<evidence type="ECO:0000256" key="4">
    <source>
        <dbReference type="ARBA" id="ARBA00023136"/>
    </source>
</evidence>
<feature type="domain" description="BAP29/BAP31 transmembrane" evidence="7">
    <location>
        <begin position="1"/>
        <end position="135"/>
    </location>
</feature>
<keyword evidence="4 5" id="KW-0472">Membrane</keyword>
<dbReference type="GO" id="GO:0006886">
    <property type="term" value="P:intracellular protein transport"/>
    <property type="evidence" value="ECO:0007669"/>
    <property type="project" value="UniProtKB-UniRule"/>
</dbReference>
<keyword evidence="2 5" id="KW-0812">Transmembrane</keyword>
<dbReference type="GO" id="GO:0006888">
    <property type="term" value="P:endoplasmic reticulum to Golgi vesicle-mediated transport"/>
    <property type="evidence" value="ECO:0007669"/>
    <property type="project" value="UniProtKB-UniRule"/>
</dbReference>
<dbReference type="PANTHER" id="PTHR12701:SF19">
    <property type="entry name" value="ENDOPLASMIC RETICULUM TRANSMEMBRANE PROTEIN 1-RELATED"/>
    <property type="match status" value="1"/>
</dbReference>
<keyword evidence="3 5" id="KW-1133">Transmembrane helix</keyword>
<keyword evidence="5" id="KW-0931">ER-Golgi transport</keyword>
<dbReference type="OrthoDB" id="435607at2759"/>
<comment type="function">
    <text evidence="5">May play a role in anterograde transport of membrane proteins from the endoplasmic reticulum to the Golgi.</text>
</comment>
<dbReference type="GO" id="GO:0005789">
    <property type="term" value="C:endoplasmic reticulum membrane"/>
    <property type="evidence" value="ECO:0007669"/>
    <property type="project" value="UniProtKB-SubCell"/>
</dbReference>
<protein>
    <recommendedName>
        <fullName evidence="5">Endoplasmic reticulum transmembrane protein</fullName>
    </recommendedName>
</protein>
<keyword evidence="5" id="KW-0653">Protein transport</keyword>
<dbReference type="PhylomeDB" id="A0A061B626"/>
<name>A0A061B626_CYBFA</name>